<protein>
    <recommendedName>
        <fullName evidence="8">Tropomyosin</fullName>
    </recommendedName>
</protein>
<evidence type="ECO:0008006" key="8">
    <source>
        <dbReference type="Google" id="ProtNLM"/>
    </source>
</evidence>
<sequence length="661" mass="75031">MDAIKKKMQAMKLEKDNAMDRALMCEQQAKDANLRAEKAEEEARSLQKKIQTIENDLDTTQEQLTSVLTKLEEKDKALQNSPSRWTSSSTDGPPTIPNVSTSTTMETRPDDVTSRLIERAKNRRRLSSKIVKSPSPPSSAAARPKPESPRHGNDGASADGSATSRSRLEERSAGDGVSDDEEHEVEELSRLRCPSVATEVVAAEEQRRRERQRRRCSDYPGLSFGSSIFSSDTIMKLNIIKNELHNILNSQLKRAPLQQSITGIAVTIDCQRRVALPLHPWRWSRCPCSCSAAQSSWPFHHIGFVSGWTIRRHNSNFSAFPPNFRPVQRSRVRRQSVNRRLPSGTTVGNQAKCGVFTATSPRARLAFSLSVCPGSSRCVRSLARSGRSSGSVCSSKTGPTFSIIDKRSTMTTNMQQGTLLDVLKKKMRQTKEEMEKYKEECDEFQKRFQDEIMRREEAESEVAALNRRIQLLEEDLERSEERLATATAKLAEASQAADESERIRKALENKTNMEDDRVGSLEAQLAQAKIIAEESDKKYEEVARKLVMMEQDLERAEERAEHSDLKIVELEEELRVVGNNLKSLEVSEEKANKREEEYKNQIKNLNNRLKEAEVRAEFAERAVQKLQKEVDRLEDDLVLEKEKNKLLQEEMETTLHDIQNM</sequence>
<keyword evidence="7" id="KW-1185">Reference proteome</keyword>
<evidence type="ECO:0000313" key="7">
    <source>
        <dbReference type="Proteomes" id="UP000479000"/>
    </source>
</evidence>
<dbReference type="Pfam" id="PF00261">
    <property type="entry name" value="Tropomyosin"/>
    <property type="match status" value="2"/>
</dbReference>
<dbReference type="SUPFAM" id="SSF57997">
    <property type="entry name" value="Tropomyosin"/>
    <property type="match status" value="2"/>
</dbReference>
<feature type="compositionally biased region" description="Low complexity" evidence="5">
    <location>
        <begin position="128"/>
        <end position="143"/>
    </location>
</feature>
<gene>
    <name evidence="6" type="ORF">NTEN_LOCUS16447</name>
</gene>
<dbReference type="OrthoDB" id="128924at2759"/>
<feature type="region of interest" description="Disordered" evidence="5">
    <location>
        <begin position="64"/>
        <end position="190"/>
    </location>
</feature>
<evidence type="ECO:0000256" key="1">
    <source>
        <dbReference type="ARBA" id="ARBA00009036"/>
    </source>
</evidence>
<dbReference type="Proteomes" id="UP000479000">
    <property type="component" value="Unassembled WGS sequence"/>
</dbReference>
<feature type="compositionally biased region" description="Basic and acidic residues" evidence="5">
    <location>
        <begin position="107"/>
        <end position="120"/>
    </location>
</feature>
<feature type="compositionally biased region" description="Basic and acidic residues" evidence="5">
    <location>
        <begin position="144"/>
        <end position="153"/>
    </location>
</feature>
<name>A0A6H5H698_9HEMI</name>
<proteinExistence type="inferred from homology"/>
<evidence type="ECO:0000256" key="2">
    <source>
        <dbReference type="ARBA" id="ARBA00023054"/>
    </source>
</evidence>
<accession>A0A6H5H698</accession>
<dbReference type="PANTHER" id="PTHR19269">
    <property type="entry name" value="TROPOMYOSIN"/>
    <property type="match status" value="1"/>
</dbReference>
<feature type="compositionally biased region" description="Polar residues" evidence="5">
    <location>
        <begin position="78"/>
        <end position="106"/>
    </location>
</feature>
<comment type="similarity">
    <text evidence="1 3">Belongs to the tropomyosin family.</text>
</comment>
<dbReference type="FunFam" id="1.20.5.170:FF:000001">
    <property type="entry name" value="Tropomyosin alpha-1 chain isoform 1"/>
    <property type="match status" value="1"/>
</dbReference>
<evidence type="ECO:0000256" key="4">
    <source>
        <dbReference type="SAM" id="Coils"/>
    </source>
</evidence>
<dbReference type="PRINTS" id="PR00194">
    <property type="entry name" value="TROPOMYOSIN"/>
</dbReference>
<dbReference type="EMBL" id="CADCXU010024218">
    <property type="protein sequence ID" value="CAB0011517.1"/>
    <property type="molecule type" value="Genomic_DNA"/>
</dbReference>
<dbReference type="Gene3D" id="1.20.5.170">
    <property type="match status" value="2"/>
</dbReference>
<evidence type="ECO:0000256" key="5">
    <source>
        <dbReference type="SAM" id="MobiDB-lite"/>
    </source>
</evidence>
<dbReference type="PROSITE" id="PS00326">
    <property type="entry name" value="TROPOMYOSIN"/>
    <property type="match status" value="1"/>
</dbReference>
<feature type="coiled-coil region" evidence="4">
    <location>
        <begin position="1"/>
        <end position="63"/>
    </location>
</feature>
<organism evidence="6 7">
    <name type="scientific">Nesidiocoris tenuis</name>
    <dbReference type="NCBI Taxonomy" id="355587"/>
    <lineage>
        <taxon>Eukaryota</taxon>
        <taxon>Metazoa</taxon>
        <taxon>Ecdysozoa</taxon>
        <taxon>Arthropoda</taxon>
        <taxon>Hexapoda</taxon>
        <taxon>Insecta</taxon>
        <taxon>Pterygota</taxon>
        <taxon>Neoptera</taxon>
        <taxon>Paraneoptera</taxon>
        <taxon>Hemiptera</taxon>
        <taxon>Heteroptera</taxon>
        <taxon>Panheteroptera</taxon>
        <taxon>Cimicomorpha</taxon>
        <taxon>Miridae</taxon>
        <taxon>Dicyphina</taxon>
        <taxon>Nesidiocoris</taxon>
    </lineage>
</organism>
<evidence type="ECO:0000256" key="3">
    <source>
        <dbReference type="RuleBase" id="RU004515"/>
    </source>
</evidence>
<dbReference type="AlphaFoldDB" id="A0A6H5H698"/>
<reference evidence="6 7" key="1">
    <citation type="submission" date="2020-02" db="EMBL/GenBank/DDBJ databases">
        <authorList>
            <person name="Ferguson B K."/>
        </authorList>
    </citation>
    <scope>NUCLEOTIDE SEQUENCE [LARGE SCALE GENOMIC DNA]</scope>
</reference>
<dbReference type="InterPro" id="IPR000533">
    <property type="entry name" value="Tropomyosin"/>
</dbReference>
<dbReference type="FunFam" id="1.20.5.340:FF:000001">
    <property type="entry name" value="Tropomyosin alpha-1 chain isoform 2"/>
    <property type="match status" value="1"/>
</dbReference>
<keyword evidence="2 4" id="KW-0175">Coiled coil</keyword>
<dbReference type="Gene3D" id="1.20.5.340">
    <property type="match status" value="1"/>
</dbReference>
<feature type="coiled-coil region" evidence="4">
    <location>
        <begin position="420"/>
        <end position="650"/>
    </location>
</feature>
<evidence type="ECO:0000313" key="6">
    <source>
        <dbReference type="EMBL" id="CAB0011517.1"/>
    </source>
</evidence>